<feature type="compositionally biased region" description="Basic residues" evidence="1">
    <location>
        <begin position="1"/>
        <end position="12"/>
    </location>
</feature>
<organism evidence="3 4">
    <name type="scientific">Glycine soja</name>
    <name type="common">Wild soybean</name>
    <dbReference type="NCBI Taxonomy" id="3848"/>
    <lineage>
        <taxon>Eukaryota</taxon>
        <taxon>Viridiplantae</taxon>
        <taxon>Streptophyta</taxon>
        <taxon>Embryophyta</taxon>
        <taxon>Tracheophyta</taxon>
        <taxon>Spermatophyta</taxon>
        <taxon>Magnoliopsida</taxon>
        <taxon>eudicotyledons</taxon>
        <taxon>Gunneridae</taxon>
        <taxon>Pentapetalae</taxon>
        <taxon>rosids</taxon>
        <taxon>fabids</taxon>
        <taxon>Fabales</taxon>
        <taxon>Fabaceae</taxon>
        <taxon>Papilionoideae</taxon>
        <taxon>50 kb inversion clade</taxon>
        <taxon>NPAAA clade</taxon>
        <taxon>indigoferoid/millettioid clade</taxon>
        <taxon>Phaseoleae</taxon>
        <taxon>Glycine</taxon>
        <taxon>Glycine subgen. Soja</taxon>
    </lineage>
</organism>
<dbReference type="Proteomes" id="UP000289340">
    <property type="component" value="Chromosome 7"/>
</dbReference>
<dbReference type="InterPro" id="IPR045040">
    <property type="entry name" value="PORR_fam"/>
</dbReference>
<name>A0A445JS15_GLYSO</name>
<evidence type="ECO:0000313" key="3">
    <source>
        <dbReference type="EMBL" id="RZC01252.1"/>
    </source>
</evidence>
<feature type="compositionally biased region" description="Polar residues" evidence="1">
    <location>
        <begin position="13"/>
        <end position="23"/>
    </location>
</feature>
<dbReference type="Gramene" id="XM_028383387.1">
    <property type="protein sequence ID" value="XP_028239188.1"/>
    <property type="gene ID" value="LOC114418167"/>
</dbReference>
<reference evidence="3 4" key="1">
    <citation type="submission" date="2018-09" db="EMBL/GenBank/DDBJ databases">
        <title>A high-quality reference genome of wild soybean provides a powerful tool to mine soybean genomes.</title>
        <authorList>
            <person name="Xie M."/>
            <person name="Chung C.Y.L."/>
            <person name="Li M.-W."/>
            <person name="Wong F.-L."/>
            <person name="Chan T.-F."/>
            <person name="Lam H.-M."/>
        </authorList>
    </citation>
    <scope>NUCLEOTIDE SEQUENCE [LARGE SCALE GENOMIC DNA]</scope>
    <source>
        <strain evidence="4">cv. W05</strain>
        <tissue evidence="3">Hypocotyl of etiolated seedlings</tissue>
    </source>
</reference>
<dbReference type="AlphaFoldDB" id="A0A445JS15"/>
<protein>
    <submittedName>
        <fullName evidence="3">Protein WHAT'S THIS FACTOR 1-like</fullName>
    </submittedName>
</protein>
<keyword evidence="4" id="KW-1185">Reference proteome</keyword>
<feature type="region of interest" description="Disordered" evidence="1">
    <location>
        <begin position="1"/>
        <end position="32"/>
    </location>
</feature>
<dbReference type="Pfam" id="PF11955">
    <property type="entry name" value="PORR"/>
    <property type="match status" value="1"/>
</dbReference>
<evidence type="ECO:0000313" key="4">
    <source>
        <dbReference type="Proteomes" id="UP000289340"/>
    </source>
</evidence>
<dbReference type="PANTHER" id="PTHR31476:SF11">
    <property type="entry name" value="UBIQUITIN CARBOXYL-TERMINAL HYDROLASE FAMILY PROTEIN"/>
    <property type="match status" value="1"/>
</dbReference>
<feature type="domain" description="PORR" evidence="2">
    <location>
        <begin position="34"/>
        <end position="367"/>
    </location>
</feature>
<gene>
    <name evidence="3" type="ORF">D0Y65_016813</name>
</gene>
<dbReference type="EMBL" id="QZWG01000007">
    <property type="protein sequence ID" value="RZC01252.1"/>
    <property type="molecule type" value="Genomic_DNA"/>
</dbReference>
<accession>A0A445JS15</accession>
<dbReference type="InterPro" id="IPR021099">
    <property type="entry name" value="PORR_domain"/>
</dbReference>
<sequence>MLRHGVPFRHSKNASFSIRQKSSGGRRPKKKTYHRVPELDRVMELRKKPSMILHLSSLIQSQPQTLFLRDLEKHVGFVRKWAFMGLMEKHPSLFRVAGTPPSVSLTARALRLAQEETHARAQMEPLLVTNLRKLLMLCVDCRVPLETVELLGPELGLPSDFKDCLVPKYPQFFAVRRFRGRDSLALEDWDSTLALTARESRLAQEGVVNLKADGNRRKVKISRDGNYLGPFAFKMNFPAGFRPNVGYLEQLERWQKLEFPSPYLNARRFDAADPKARKRAVAVIHELLSLTMEKRMTSLQLDAFHAECLLPSNLLLCLIKHQGIFYLTNKGVRSTVFLKDAYLGSNLIDKCPLLQFYDKFMALCGRGNIDLCDNNSLTMVV</sequence>
<dbReference type="GO" id="GO:0003723">
    <property type="term" value="F:RNA binding"/>
    <property type="evidence" value="ECO:0007669"/>
    <property type="project" value="InterPro"/>
</dbReference>
<evidence type="ECO:0000259" key="2">
    <source>
        <dbReference type="Pfam" id="PF11955"/>
    </source>
</evidence>
<proteinExistence type="predicted"/>
<comment type="caution">
    <text evidence="3">The sequence shown here is derived from an EMBL/GenBank/DDBJ whole genome shotgun (WGS) entry which is preliminary data.</text>
</comment>
<evidence type="ECO:0000256" key="1">
    <source>
        <dbReference type="SAM" id="MobiDB-lite"/>
    </source>
</evidence>
<dbReference type="PANTHER" id="PTHR31476">
    <property type="entry name" value="PROTEIN WHAT'S THIS FACTOR 1 HOMOLOG, CHLOROPLASTIC"/>
    <property type="match status" value="1"/>
</dbReference>